<dbReference type="Proteomes" id="UP001595975">
    <property type="component" value="Unassembled WGS sequence"/>
</dbReference>
<organism evidence="2 3">
    <name type="scientific">Kitasatospora misakiensis</name>
    <dbReference type="NCBI Taxonomy" id="67330"/>
    <lineage>
        <taxon>Bacteria</taxon>
        <taxon>Bacillati</taxon>
        <taxon>Actinomycetota</taxon>
        <taxon>Actinomycetes</taxon>
        <taxon>Kitasatosporales</taxon>
        <taxon>Streptomycetaceae</taxon>
        <taxon>Kitasatospora</taxon>
    </lineage>
</organism>
<evidence type="ECO:0000313" key="2">
    <source>
        <dbReference type="EMBL" id="MFC5665632.1"/>
    </source>
</evidence>
<gene>
    <name evidence="2" type="ORF">ACFP3U_21960</name>
</gene>
<comment type="caution">
    <text evidence="2">The sequence shown here is derived from an EMBL/GenBank/DDBJ whole genome shotgun (WGS) entry which is preliminary data.</text>
</comment>
<reference evidence="3" key="1">
    <citation type="journal article" date="2019" name="Int. J. Syst. Evol. Microbiol.">
        <title>The Global Catalogue of Microorganisms (GCM) 10K type strain sequencing project: providing services to taxonomists for standard genome sequencing and annotation.</title>
        <authorList>
            <consortium name="The Broad Institute Genomics Platform"/>
            <consortium name="The Broad Institute Genome Sequencing Center for Infectious Disease"/>
            <person name="Wu L."/>
            <person name="Ma J."/>
        </authorList>
    </citation>
    <scope>NUCLEOTIDE SEQUENCE [LARGE SCALE GENOMIC DNA]</scope>
    <source>
        <strain evidence="3">CGMCC 4.1437</strain>
    </source>
</reference>
<name>A0ABW0X4Z7_9ACTN</name>
<keyword evidence="3" id="KW-1185">Reference proteome</keyword>
<accession>A0ABW0X4Z7</accession>
<proteinExistence type="predicted"/>
<dbReference type="Pfam" id="PF20211">
    <property type="entry name" value="DUF6571"/>
    <property type="match status" value="1"/>
</dbReference>
<dbReference type="EMBL" id="JBHSOF010000030">
    <property type="protein sequence ID" value="MFC5665632.1"/>
    <property type="molecule type" value="Genomic_DNA"/>
</dbReference>
<dbReference type="RefSeq" id="WP_380227301.1">
    <property type="nucleotide sequence ID" value="NZ_JBHSOF010000030.1"/>
</dbReference>
<feature type="domain" description="DUF6571" evidence="1">
    <location>
        <begin position="338"/>
        <end position="659"/>
    </location>
</feature>
<dbReference type="InterPro" id="IPR046701">
    <property type="entry name" value="DUF6571"/>
</dbReference>
<evidence type="ECO:0000259" key="1">
    <source>
        <dbReference type="Pfam" id="PF20211"/>
    </source>
</evidence>
<protein>
    <submittedName>
        <fullName evidence="2">DUF6571 family protein</fullName>
    </submittedName>
</protein>
<evidence type="ECO:0000313" key="3">
    <source>
        <dbReference type="Proteomes" id="UP001595975"/>
    </source>
</evidence>
<sequence length="722" mass="77370">MSLLGFEDVMKADPSAMAKAAADWTEMARKYQGVQHRLETEVLSVTGGQGLWFGSTAYAANQHITITRQQSIDAQTEAKAVASIIKDAQGDFESAQKKLKQAVADAQADGMKVTGTGAVMFDVGALDPATRNAYHHEPDYQRERNEAAGQWAQKIKVYLEEATAADQRAALQLRRAAKVGDPLNQFNGQAVGGGDEADGRRAAELAARLKDGKTLSPEELAELNNLMKANSGSPVYGQTLLNTLGPEGTLLLADELELRLNDRDGKLKGEYGDLQTNLANTIAGATRDPNTKFYQDFRKGLQEAGVKNINARHFGGKTEPIYGYQTLATLLQHGNAGYGKEFLNDLGTDIVNAERKDKNRWSSHQFNGPRPDLVYDPVDGVLKLMGQNPDAATLFLDPKSPGAEDRLKYLLRDREWPTTYTNTLFGPPMVDKGTHQDGLAAALEAAATGDAPGEGTHNGGPHTPAQARVMQGAIDALDGDGKGSEIHDDLKMPLANALSDYVDDTHKVLSDHVASGSGGVREENGAGHLDGGADSLIRVLRGVSDEPEAYALLYSAERAKTAELIAELPTDPHADRSVVDLPAQRIGTALGAYDAIRADVILDNKDDRMEWADKTSSFASTMNGTVTGFIPEVGDIAGGIVDLGIEEWADGVKKEAQDAGNKDASDKHFAALRDSKEMALGWGRLTGDTNNTRADLVYSNMALGHTSGHANAWSALGRNGQQ</sequence>